<name>A0ACC0XN13_9ROSI</name>
<reference evidence="2" key="1">
    <citation type="journal article" date="2023" name="G3 (Bethesda)">
        <title>Genome assembly and association tests identify interacting loci associated with vigor, precocity, and sex in interspecific pistachio rootstocks.</title>
        <authorList>
            <person name="Palmer W."/>
            <person name="Jacygrad E."/>
            <person name="Sagayaradj S."/>
            <person name="Cavanaugh K."/>
            <person name="Han R."/>
            <person name="Bertier L."/>
            <person name="Beede B."/>
            <person name="Kafkas S."/>
            <person name="Golino D."/>
            <person name="Preece J."/>
            <person name="Michelmore R."/>
        </authorList>
    </citation>
    <scope>NUCLEOTIDE SEQUENCE [LARGE SCALE GENOMIC DNA]</scope>
</reference>
<evidence type="ECO:0000313" key="2">
    <source>
        <dbReference type="Proteomes" id="UP001163603"/>
    </source>
</evidence>
<evidence type="ECO:0000313" key="1">
    <source>
        <dbReference type="EMBL" id="KAJ0020053.1"/>
    </source>
</evidence>
<dbReference type="EMBL" id="CM047746">
    <property type="protein sequence ID" value="KAJ0020053.1"/>
    <property type="molecule type" value="Genomic_DNA"/>
</dbReference>
<dbReference type="Proteomes" id="UP001163603">
    <property type="component" value="Chromosome 11"/>
</dbReference>
<protein>
    <submittedName>
        <fullName evidence="1">Uncharacterized protein</fullName>
    </submittedName>
</protein>
<accession>A0ACC0XN13</accession>
<sequence>MCIICSQAQLLLFLLWLLVLEIVLALARLPANLVFLLTSGEDGDKTPLGYVVLKIRPRDYLSTTKCCESVGRSRDRRIAHVSYLEECSSVTIKLPFLLLIGGKDGDKLVETNSGWLGCLKITCEGGSAKKVLKYKVLVKRSAICLSFSIQRNTIPGSLCIIISCHVYFLVGQGGLEARVVFKTRIFHCNVDSAGDVSLDILKDSWSPALTITKVLLAIRSMFTNPDPYNPVVPGIAHLYLAERAKHDQLAAEWTHRFAK</sequence>
<organism evidence="1 2">
    <name type="scientific">Pistacia integerrima</name>
    <dbReference type="NCBI Taxonomy" id="434235"/>
    <lineage>
        <taxon>Eukaryota</taxon>
        <taxon>Viridiplantae</taxon>
        <taxon>Streptophyta</taxon>
        <taxon>Embryophyta</taxon>
        <taxon>Tracheophyta</taxon>
        <taxon>Spermatophyta</taxon>
        <taxon>Magnoliopsida</taxon>
        <taxon>eudicotyledons</taxon>
        <taxon>Gunneridae</taxon>
        <taxon>Pentapetalae</taxon>
        <taxon>rosids</taxon>
        <taxon>malvids</taxon>
        <taxon>Sapindales</taxon>
        <taxon>Anacardiaceae</taxon>
        <taxon>Pistacia</taxon>
    </lineage>
</organism>
<gene>
    <name evidence="1" type="ORF">Pint_31394</name>
</gene>
<proteinExistence type="predicted"/>
<comment type="caution">
    <text evidence="1">The sequence shown here is derived from an EMBL/GenBank/DDBJ whole genome shotgun (WGS) entry which is preliminary data.</text>
</comment>
<keyword evidence="2" id="KW-1185">Reference proteome</keyword>